<keyword evidence="1" id="KW-0732">Signal</keyword>
<dbReference type="EMBL" id="BLLF01001562">
    <property type="protein sequence ID" value="GFH20036.1"/>
    <property type="molecule type" value="Genomic_DNA"/>
</dbReference>
<gene>
    <name evidence="2" type="ORF">HaLaN_17090</name>
</gene>
<dbReference type="AlphaFoldDB" id="A0A699ZM74"/>
<protein>
    <submittedName>
        <fullName evidence="2">Uncharacterized protein</fullName>
    </submittedName>
</protein>
<name>A0A699ZM74_HAELA</name>
<evidence type="ECO:0000313" key="3">
    <source>
        <dbReference type="Proteomes" id="UP000485058"/>
    </source>
</evidence>
<accession>A0A699ZM74</accession>
<proteinExistence type="predicted"/>
<reference evidence="2 3" key="1">
    <citation type="submission" date="2020-02" db="EMBL/GenBank/DDBJ databases">
        <title>Draft genome sequence of Haematococcus lacustris strain NIES-144.</title>
        <authorList>
            <person name="Morimoto D."/>
            <person name="Nakagawa S."/>
            <person name="Yoshida T."/>
            <person name="Sawayama S."/>
        </authorList>
    </citation>
    <scope>NUCLEOTIDE SEQUENCE [LARGE SCALE GENOMIC DNA]</scope>
    <source>
        <strain evidence="2 3">NIES-144</strain>
    </source>
</reference>
<feature type="signal peptide" evidence="1">
    <location>
        <begin position="1"/>
        <end position="15"/>
    </location>
</feature>
<sequence length="140" mass="15071">MRFCWLDVLVQTCRWAFMSLSGTFDVRMTVQLDTKQHSLTFSLLDSPFMNSSSSSVSVRAGAGPFVPQPLSHVLPAHERPLHKHVLPVTSSGSFAGGLDAVAAHSPGQSAAPLPREGQGAGQWCRVEHVLNVGWGLLPLL</sequence>
<evidence type="ECO:0000256" key="1">
    <source>
        <dbReference type="SAM" id="SignalP"/>
    </source>
</evidence>
<comment type="caution">
    <text evidence="2">The sequence shown here is derived from an EMBL/GenBank/DDBJ whole genome shotgun (WGS) entry which is preliminary data.</text>
</comment>
<dbReference type="Proteomes" id="UP000485058">
    <property type="component" value="Unassembled WGS sequence"/>
</dbReference>
<evidence type="ECO:0000313" key="2">
    <source>
        <dbReference type="EMBL" id="GFH20036.1"/>
    </source>
</evidence>
<feature type="chain" id="PRO_5025406262" evidence="1">
    <location>
        <begin position="16"/>
        <end position="140"/>
    </location>
</feature>
<organism evidence="2 3">
    <name type="scientific">Haematococcus lacustris</name>
    <name type="common">Green alga</name>
    <name type="synonym">Haematococcus pluvialis</name>
    <dbReference type="NCBI Taxonomy" id="44745"/>
    <lineage>
        <taxon>Eukaryota</taxon>
        <taxon>Viridiplantae</taxon>
        <taxon>Chlorophyta</taxon>
        <taxon>core chlorophytes</taxon>
        <taxon>Chlorophyceae</taxon>
        <taxon>CS clade</taxon>
        <taxon>Chlamydomonadales</taxon>
        <taxon>Haematococcaceae</taxon>
        <taxon>Haematococcus</taxon>
    </lineage>
</organism>
<keyword evidence="3" id="KW-1185">Reference proteome</keyword>